<keyword evidence="1" id="KW-1133">Transmembrane helix</keyword>
<dbReference type="Proteomes" id="UP000199502">
    <property type="component" value="Unassembled WGS sequence"/>
</dbReference>
<proteinExistence type="predicted"/>
<evidence type="ECO:0000313" key="3">
    <source>
        <dbReference type="Proteomes" id="UP000199502"/>
    </source>
</evidence>
<dbReference type="STRING" id="336292.SAMN05660710_00031"/>
<keyword evidence="1" id="KW-0472">Membrane</keyword>
<dbReference type="EMBL" id="FMVT01000001">
    <property type="protein sequence ID" value="SCX86168.1"/>
    <property type="molecule type" value="Genomic_DNA"/>
</dbReference>
<gene>
    <name evidence="2" type="ORF">SAMN05660710_00031</name>
</gene>
<evidence type="ECO:0000313" key="2">
    <source>
        <dbReference type="EMBL" id="SCX86168.1"/>
    </source>
</evidence>
<organism evidence="2 3">
    <name type="scientific">Paracoccus tibetensis</name>
    <dbReference type="NCBI Taxonomy" id="336292"/>
    <lineage>
        <taxon>Bacteria</taxon>
        <taxon>Pseudomonadati</taxon>
        <taxon>Pseudomonadota</taxon>
        <taxon>Alphaproteobacteria</taxon>
        <taxon>Rhodobacterales</taxon>
        <taxon>Paracoccaceae</taxon>
        <taxon>Paracoccus</taxon>
    </lineage>
</organism>
<accession>A0A1G5B7L3</accession>
<reference evidence="2 3" key="1">
    <citation type="submission" date="2016-10" db="EMBL/GenBank/DDBJ databases">
        <authorList>
            <person name="de Groot N.N."/>
        </authorList>
    </citation>
    <scope>NUCLEOTIDE SEQUENCE [LARGE SCALE GENOMIC DNA]</scope>
    <source>
        <strain evidence="2 3">CGMCC 1.8925</strain>
    </source>
</reference>
<dbReference type="OrthoDB" id="8089164at2"/>
<dbReference type="AlphaFoldDB" id="A0A1G5B7L3"/>
<sequence>MSEETIIAPDLRPARRRALPEGLVRRMQGPGGYYNIGNILAFTVSAALAIRAGQGAEAPGGLLPAIREFLIGSPSATAISVAMLIFFVSGEAYFRAWRQPGGPSIGAIRLGDGLSAVAAIFLCVSLVLIGNAALGIASTLLLLGGKLGSALRPDASLILRLGGLPAFDPFRLAVVASRLPALIGVGAGLLAGDAPAAVLTQQATLLVCYALWLRADLMLSRLRAA</sequence>
<protein>
    <submittedName>
        <fullName evidence="2">Uncharacterized protein</fullName>
    </submittedName>
</protein>
<name>A0A1G5B7L3_9RHOB</name>
<feature type="transmembrane region" description="Helical" evidence="1">
    <location>
        <begin position="70"/>
        <end position="94"/>
    </location>
</feature>
<keyword evidence="3" id="KW-1185">Reference proteome</keyword>
<dbReference type="RefSeq" id="WP_090739477.1">
    <property type="nucleotide sequence ID" value="NZ_FMVT01000001.1"/>
</dbReference>
<feature type="transmembrane region" description="Helical" evidence="1">
    <location>
        <begin position="114"/>
        <end position="143"/>
    </location>
</feature>
<keyword evidence="1" id="KW-0812">Transmembrane</keyword>
<evidence type="ECO:0000256" key="1">
    <source>
        <dbReference type="SAM" id="Phobius"/>
    </source>
</evidence>
<feature type="transmembrane region" description="Helical" evidence="1">
    <location>
        <begin position="32"/>
        <end position="50"/>
    </location>
</feature>